<reference evidence="13 14" key="1">
    <citation type="journal article" date="2024" name="Chem. Sci.">
        <title>Discovery of megapolipeptins by genome mining of a Burkholderiales bacteria collection.</title>
        <authorList>
            <person name="Paulo B.S."/>
            <person name="Recchia M.J.J."/>
            <person name="Lee S."/>
            <person name="Fergusson C.H."/>
            <person name="Romanowski S.B."/>
            <person name="Hernandez A."/>
            <person name="Krull N."/>
            <person name="Liu D.Y."/>
            <person name="Cavanagh H."/>
            <person name="Bos A."/>
            <person name="Gray C.A."/>
            <person name="Murphy B.T."/>
            <person name="Linington R.G."/>
            <person name="Eustaquio A.S."/>
        </authorList>
    </citation>
    <scope>NUCLEOTIDE SEQUENCE [LARGE SCALE GENOMIC DNA]</scope>
    <source>
        <strain evidence="13 14">RL16-012-BIC-B</strain>
    </source>
</reference>
<evidence type="ECO:0000256" key="4">
    <source>
        <dbReference type="ARBA" id="ARBA00022452"/>
    </source>
</evidence>
<evidence type="ECO:0000256" key="10">
    <source>
        <dbReference type="ARBA" id="ARBA00023237"/>
    </source>
</evidence>
<comment type="caution">
    <text evidence="13">The sequence shown here is derived from an EMBL/GenBank/DDBJ whole genome shotgun (WGS) entry which is preliminary data.</text>
</comment>
<evidence type="ECO:0000313" key="13">
    <source>
        <dbReference type="EMBL" id="MFL9888192.1"/>
    </source>
</evidence>
<keyword evidence="4" id="KW-1134">Transmembrane beta strand</keyword>
<keyword evidence="14" id="KW-1185">Reference proteome</keyword>
<sequence length="374" mass="40764">MKKIYIGMLLTFASMGVARAQSSVTLYGIISVSMEAVNNAGGSSNYQMVGGVPQPSRFGFRVREDLGGKSAVIATLENGFDNVSGKLGQGGRLFGRQAWVGLTNPQWGTLTAGRQYDAFWDYFTSMATLVGNIGQVDHPGDADNLIGTWRYSNSIKYVTPTYRGLNAEVLYAFSNAAGEFGINRAYSVGAGYQTDRFRIAVGYVQIDQPGMANPNGAVSNDYGGAPFLLFRNSPLNPSVGVQRQRNYGIGGYYDFGNGLRWAALIDQVHFTYLDQSSFTLTNYDTSFSYQFTPSLSVLGGYIYSHGRYGGLDARSHWNTAVLSLDYYLSKRTDISLTNNFQRGSGNLATAGFYLNAPSTSGTQNVVMLGLRHKF</sequence>
<evidence type="ECO:0000256" key="1">
    <source>
        <dbReference type="ARBA" id="ARBA00004571"/>
    </source>
</evidence>
<comment type="subcellular location">
    <subcellularLocation>
        <location evidence="1">Cell outer membrane</location>
        <topology evidence="1">Multi-pass membrane protein</topology>
    </subcellularLocation>
</comment>
<accession>A0ABW8ZYA3</accession>
<dbReference type="InterPro" id="IPR002299">
    <property type="entry name" value="Porin_Neis"/>
</dbReference>
<evidence type="ECO:0000256" key="6">
    <source>
        <dbReference type="ARBA" id="ARBA00022729"/>
    </source>
</evidence>
<dbReference type="Proteomes" id="UP001629249">
    <property type="component" value="Unassembled WGS sequence"/>
</dbReference>
<dbReference type="Gene3D" id="2.40.160.10">
    <property type="entry name" value="Porin"/>
    <property type="match status" value="1"/>
</dbReference>
<gene>
    <name evidence="13" type="ORF">PQR66_34570</name>
</gene>
<dbReference type="InterPro" id="IPR033900">
    <property type="entry name" value="Gram_neg_porin_domain"/>
</dbReference>
<keyword evidence="3" id="KW-0813">Transport</keyword>
<evidence type="ECO:0000256" key="3">
    <source>
        <dbReference type="ARBA" id="ARBA00022448"/>
    </source>
</evidence>
<dbReference type="PRINTS" id="PR00184">
    <property type="entry name" value="NEISSPPORIN"/>
</dbReference>
<feature type="domain" description="Porin" evidence="12">
    <location>
        <begin position="15"/>
        <end position="343"/>
    </location>
</feature>
<dbReference type="PANTHER" id="PTHR34501:SF9">
    <property type="entry name" value="MAJOR OUTER MEMBRANE PROTEIN P.IA"/>
    <property type="match status" value="1"/>
</dbReference>
<keyword evidence="10" id="KW-0998">Cell outer membrane</keyword>
<evidence type="ECO:0000256" key="11">
    <source>
        <dbReference type="SAM" id="SignalP"/>
    </source>
</evidence>
<comment type="subunit">
    <text evidence="2">Homotrimer.</text>
</comment>
<name>A0ABW8ZYA3_9BURK</name>
<dbReference type="RefSeq" id="WP_408339610.1">
    <property type="nucleotide sequence ID" value="NZ_JAQQFN010000036.1"/>
</dbReference>
<keyword evidence="8" id="KW-0626">Porin</keyword>
<dbReference type="CDD" id="cd00342">
    <property type="entry name" value="gram_neg_porins"/>
    <property type="match status" value="1"/>
</dbReference>
<keyword evidence="7" id="KW-0406">Ion transport</keyword>
<dbReference type="InterPro" id="IPR050298">
    <property type="entry name" value="Gram-neg_bact_OMP"/>
</dbReference>
<evidence type="ECO:0000256" key="7">
    <source>
        <dbReference type="ARBA" id="ARBA00023065"/>
    </source>
</evidence>
<protein>
    <submittedName>
        <fullName evidence="13">Porin</fullName>
    </submittedName>
</protein>
<evidence type="ECO:0000313" key="14">
    <source>
        <dbReference type="Proteomes" id="UP001629249"/>
    </source>
</evidence>
<feature type="chain" id="PRO_5045577959" evidence="11">
    <location>
        <begin position="21"/>
        <end position="374"/>
    </location>
</feature>
<feature type="signal peptide" evidence="11">
    <location>
        <begin position="1"/>
        <end position="20"/>
    </location>
</feature>
<dbReference type="EMBL" id="JAQQFN010000036">
    <property type="protein sequence ID" value="MFL9888192.1"/>
    <property type="molecule type" value="Genomic_DNA"/>
</dbReference>
<evidence type="ECO:0000256" key="9">
    <source>
        <dbReference type="ARBA" id="ARBA00023136"/>
    </source>
</evidence>
<dbReference type="SUPFAM" id="SSF56935">
    <property type="entry name" value="Porins"/>
    <property type="match status" value="1"/>
</dbReference>
<dbReference type="InterPro" id="IPR023614">
    <property type="entry name" value="Porin_dom_sf"/>
</dbReference>
<proteinExistence type="predicted"/>
<evidence type="ECO:0000256" key="5">
    <source>
        <dbReference type="ARBA" id="ARBA00022692"/>
    </source>
</evidence>
<dbReference type="PANTHER" id="PTHR34501">
    <property type="entry name" value="PROTEIN YDDL-RELATED"/>
    <property type="match status" value="1"/>
</dbReference>
<evidence type="ECO:0000259" key="12">
    <source>
        <dbReference type="Pfam" id="PF13609"/>
    </source>
</evidence>
<evidence type="ECO:0000256" key="2">
    <source>
        <dbReference type="ARBA" id="ARBA00011233"/>
    </source>
</evidence>
<evidence type="ECO:0000256" key="8">
    <source>
        <dbReference type="ARBA" id="ARBA00023114"/>
    </source>
</evidence>
<organism evidence="13 14">
    <name type="scientific">Paraburkholderia agricolaris</name>
    <dbReference type="NCBI Taxonomy" id="2152888"/>
    <lineage>
        <taxon>Bacteria</taxon>
        <taxon>Pseudomonadati</taxon>
        <taxon>Pseudomonadota</taxon>
        <taxon>Betaproteobacteria</taxon>
        <taxon>Burkholderiales</taxon>
        <taxon>Burkholderiaceae</taxon>
        <taxon>Paraburkholderia</taxon>
    </lineage>
</organism>
<keyword evidence="6 11" id="KW-0732">Signal</keyword>
<dbReference type="Pfam" id="PF13609">
    <property type="entry name" value="Porin_4"/>
    <property type="match status" value="1"/>
</dbReference>
<keyword evidence="5" id="KW-0812">Transmembrane</keyword>
<keyword evidence="9" id="KW-0472">Membrane</keyword>